<feature type="compositionally biased region" description="Basic and acidic residues" evidence="10">
    <location>
        <begin position="975"/>
        <end position="987"/>
    </location>
</feature>
<dbReference type="PANTHER" id="PTHR24235">
    <property type="entry name" value="NEUROPEPTIDE Y RECEPTOR"/>
    <property type="match status" value="1"/>
</dbReference>
<feature type="compositionally biased region" description="Polar residues" evidence="10">
    <location>
        <begin position="1221"/>
        <end position="1236"/>
    </location>
</feature>
<feature type="region of interest" description="Disordered" evidence="10">
    <location>
        <begin position="740"/>
        <end position="775"/>
    </location>
</feature>
<evidence type="ECO:0000256" key="1">
    <source>
        <dbReference type="ARBA" id="ARBA00004141"/>
    </source>
</evidence>
<dbReference type="SUPFAM" id="SSF81321">
    <property type="entry name" value="Family A G protein-coupled receptor-like"/>
    <property type="match status" value="1"/>
</dbReference>
<dbReference type="PROSITE" id="PS50262">
    <property type="entry name" value="G_PROTEIN_RECEP_F1_2"/>
    <property type="match status" value="1"/>
</dbReference>
<evidence type="ECO:0000256" key="7">
    <source>
        <dbReference type="ARBA" id="ARBA00023170"/>
    </source>
</evidence>
<feature type="compositionally biased region" description="Basic and acidic residues" evidence="10">
    <location>
        <begin position="625"/>
        <end position="636"/>
    </location>
</feature>
<dbReference type="CDD" id="cd15203">
    <property type="entry name" value="7tmA_NPYR-like"/>
    <property type="match status" value="1"/>
</dbReference>
<feature type="region of interest" description="Disordered" evidence="10">
    <location>
        <begin position="1204"/>
        <end position="1236"/>
    </location>
</feature>
<evidence type="ECO:0000259" key="12">
    <source>
        <dbReference type="PROSITE" id="PS50262"/>
    </source>
</evidence>
<dbReference type="Pfam" id="PF00001">
    <property type="entry name" value="7tm_1"/>
    <property type="match status" value="1"/>
</dbReference>
<feature type="region of interest" description="Disordered" evidence="10">
    <location>
        <begin position="1154"/>
        <end position="1176"/>
    </location>
</feature>
<organism evidence="13 14">
    <name type="scientific">Paragonimus heterotremus</name>
    <dbReference type="NCBI Taxonomy" id="100268"/>
    <lineage>
        <taxon>Eukaryota</taxon>
        <taxon>Metazoa</taxon>
        <taxon>Spiralia</taxon>
        <taxon>Lophotrochozoa</taxon>
        <taxon>Platyhelminthes</taxon>
        <taxon>Trematoda</taxon>
        <taxon>Digenea</taxon>
        <taxon>Plagiorchiida</taxon>
        <taxon>Troglotremata</taxon>
        <taxon>Troglotrematidae</taxon>
        <taxon>Paragonimus</taxon>
    </lineage>
</organism>
<comment type="caution">
    <text evidence="13">The sequence shown here is derived from an EMBL/GenBank/DDBJ whole genome shotgun (WGS) entry which is preliminary data.</text>
</comment>
<keyword evidence="7 9" id="KW-0675">Receptor</keyword>
<dbReference type="PROSITE" id="PS00237">
    <property type="entry name" value="G_PROTEIN_RECEP_F1_1"/>
    <property type="match status" value="1"/>
</dbReference>
<dbReference type="AlphaFoldDB" id="A0A8J4SUT1"/>
<keyword evidence="5 9" id="KW-0297">G-protein coupled receptor</keyword>
<reference evidence="13" key="1">
    <citation type="submission" date="2019-05" db="EMBL/GenBank/DDBJ databases">
        <title>Annotation for the trematode Paragonimus heterotremus.</title>
        <authorList>
            <person name="Choi Y.-J."/>
        </authorList>
    </citation>
    <scope>NUCLEOTIDE SEQUENCE</scope>
    <source>
        <strain evidence="13">LC</strain>
    </source>
</reference>
<feature type="transmembrane region" description="Helical" evidence="11">
    <location>
        <begin position="224"/>
        <end position="244"/>
    </location>
</feature>
<evidence type="ECO:0000256" key="4">
    <source>
        <dbReference type="ARBA" id="ARBA00022989"/>
    </source>
</evidence>
<evidence type="ECO:0000256" key="9">
    <source>
        <dbReference type="RuleBase" id="RU000688"/>
    </source>
</evidence>
<evidence type="ECO:0000256" key="5">
    <source>
        <dbReference type="ARBA" id="ARBA00023040"/>
    </source>
</evidence>
<comment type="similarity">
    <text evidence="2 9">Belongs to the G-protein coupled receptor 1 family.</text>
</comment>
<evidence type="ECO:0000256" key="10">
    <source>
        <dbReference type="SAM" id="MobiDB-lite"/>
    </source>
</evidence>
<proteinExistence type="inferred from homology"/>
<dbReference type="PRINTS" id="PR01012">
    <property type="entry name" value="NRPEPTIDEYR"/>
</dbReference>
<accession>A0A8J4SUT1</accession>
<keyword evidence="14" id="KW-1185">Reference proteome</keyword>
<feature type="transmembrane region" description="Helical" evidence="11">
    <location>
        <begin position="265"/>
        <end position="285"/>
    </location>
</feature>
<evidence type="ECO:0000313" key="14">
    <source>
        <dbReference type="Proteomes" id="UP000748531"/>
    </source>
</evidence>
<keyword evidence="3 9" id="KW-0812">Transmembrane</keyword>
<feature type="region of interest" description="Disordered" evidence="10">
    <location>
        <begin position="972"/>
        <end position="992"/>
    </location>
</feature>
<sequence>MHAVAREQFTFLHTNLDTPTKVENLNESWLSVPSCPAGVWLADTVTMPSSVYLGQSFFLVCLFTTTMNSSSNPVALHVGFIHSSPQSMLAKETKWTQISISKTASDSADMSAVPSPTSVGLQPLHPKVSSAIYSREEYASHRIAWVRICLATAYTLLAMIGLFSNILVTYIILFVRRRALSNITNIFVLVLSISDMILCGFNMPVQVFYELKEINSLNSTVCRLVLTISGIPMHISCLTILLIACDRYQIIIYPLYPRMSTRCSLVLVFLVVIISTVNSLPMAIYTNVSHPLLHSHSNQDQIQDLHAYCVEKWPNMEARLIYSFVAFFLHFFIPLFLTALLYGHIFCRLHERRFQRNSLERKRRTNKILIRIVVCFAVCWTPWNCLTLWMELHSYSVYKRSVNRSTESTAKLGYNFSREQMAGHLASGPLDSLDGNDLLNRLKRGFTHETDLDYTGEFPTYGIPSLPHSTRVVDLLLRLVAMSSGCINPWLYGWLNKFLVSMTKKYWKRTVKATQWSGKIEKWFYALKEIPRLFQFDGMAQPHFTAATPESELNDEESVKLNEENWRFGQRRKQSIYHTCYCCGAFCTCHFLLSRKSFYKRCKQEHLSYIKSLNISSHGGTSSKEPSHKDSQKHGESCERCVAKQRSGSGSRTSHSGSGKHKGSRCSADTCGLGGTGLLPASVQIVEHNIKSENGQLDSKEKECHQCGTYKRFGRRYSPRLSGSSMGTYSYLDPSTKQTSLFPSSAFTPTPRGSFLRSNEHSTDNKTEMVTPPMPTLNPFTSRDVSGVYLCPPTVWNYSIKAGSLVDGIPDEFTQNEQNGVTNKFMETDCYMFPDELEVEDEDDSDGQVITLQCPQQRASLSRSKLLTLQEQSDSTSNENSVQTTFPQIQEVAHIRVVVHESELAEGEVSSSDAHLKISHEGKVSHFGNQQFMSNIDEIPFVDDVEEDRYLENVDTEQNNKVLHELMISPPTQNRNERRGLTDEWKPKPTYKGNTDDCRIHINQTIVPPLLLPAHSPVNQRVLTSGDAAEIIPRASCTKVTKFKTEMDTTGDVNFGEDVTKDATVTGTTFPHDFAFESLNKNRLHIIPEIKMVKRRFSFYPGFMQRRRDTSTKINTQNQESIKRLSVKEAKRRLSHRDLGADVMFVGDKKRKPFLKQMPSDTEPCSNTITPVSTDDPSDVDDFAHISRLVALEAIRKKQALSRAMSVGSGHNPRHEKPAITRSSLTPGNNLSEMTK</sequence>
<dbReference type="Proteomes" id="UP000748531">
    <property type="component" value="Unassembled WGS sequence"/>
</dbReference>
<keyword evidence="4 11" id="KW-1133">Transmembrane helix</keyword>
<feature type="transmembrane region" description="Helical" evidence="11">
    <location>
        <begin position="186"/>
        <end position="204"/>
    </location>
</feature>
<evidence type="ECO:0000256" key="11">
    <source>
        <dbReference type="SAM" id="Phobius"/>
    </source>
</evidence>
<dbReference type="Gene3D" id="1.20.1070.10">
    <property type="entry name" value="Rhodopsin 7-helix transmembrane proteins"/>
    <property type="match status" value="1"/>
</dbReference>
<dbReference type="PRINTS" id="PR00237">
    <property type="entry name" value="GPCRRHODOPSN"/>
</dbReference>
<feature type="region of interest" description="Disordered" evidence="10">
    <location>
        <begin position="617"/>
        <end position="636"/>
    </location>
</feature>
<dbReference type="GO" id="GO:0004983">
    <property type="term" value="F:neuropeptide Y receptor activity"/>
    <property type="evidence" value="ECO:0007669"/>
    <property type="project" value="InterPro"/>
</dbReference>
<dbReference type="InterPro" id="IPR000276">
    <property type="entry name" value="GPCR_Rhodpsn"/>
</dbReference>
<gene>
    <name evidence="13" type="ORF">PHET_00443</name>
</gene>
<feature type="compositionally biased region" description="Basic and acidic residues" evidence="10">
    <location>
        <begin position="758"/>
        <end position="767"/>
    </location>
</feature>
<dbReference type="InterPro" id="IPR017452">
    <property type="entry name" value="GPCR_Rhodpsn_7TM"/>
</dbReference>
<feature type="domain" description="G-protein coupled receptors family 1 profile" evidence="12">
    <location>
        <begin position="164"/>
        <end position="492"/>
    </location>
</feature>
<feature type="compositionally biased region" description="Polar residues" evidence="10">
    <location>
        <begin position="1159"/>
        <end position="1169"/>
    </location>
</feature>
<keyword evidence="8 9" id="KW-0807">Transducer</keyword>
<feature type="region of interest" description="Disordered" evidence="10">
    <location>
        <begin position="642"/>
        <end position="665"/>
    </location>
</feature>
<evidence type="ECO:0000256" key="8">
    <source>
        <dbReference type="ARBA" id="ARBA00023224"/>
    </source>
</evidence>
<keyword evidence="6 11" id="KW-0472">Membrane</keyword>
<dbReference type="EMBL" id="LUCH01000119">
    <property type="protein sequence ID" value="KAF5406037.1"/>
    <property type="molecule type" value="Genomic_DNA"/>
</dbReference>
<name>A0A8J4SUT1_9TREM</name>
<feature type="transmembrane region" description="Helical" evidence="11">
    <location>
        <begin position="153"/>
        <end position="174"/>
    </location>
</feature>
<evidence type="ECO:0000256" key="3">
    <source>
        <dbReference type="ARBA" id="ARBA00022692"/>
    </source>
</evidence>
<comment type="subcellular location">
    <subcellularLocation>
        <location evidence="1">Membrane</location>
        <topology evidence="1">Multi-pass membrane protein</topology>
    </subcellularLocation>
</comment>
<dbReference type="PANTHER" id="PTHR24235:SF29">
    <property type="entry name" value="GH23382P"/>
    <property type="match status" value="1"/>
</dbReference>
<feature type="compositionally biased region" description="Low complexity" evidence="10">
    <location>
        <begin position="647"/>
        <end position="657"/>
    </location>
</feature>
<dbReference type="GO" id="GO:0016020">
    <property type="term" value="C:membrane"/>
    <property type="evidence" value="ECO:0007669"/>
    <property type="project" value="UniProtKB-SubCell"/>
</dbReference>
<protein>
    <recommendedName>
        <fullName evidence="12">G-protein coupled receptors family 1 profile domain-containing protein</fullName>
    </recommendedName>
</protein>
<evidence type="ECO:0000256" key="2">
    <source>
        <dbReference type="ARBA" id="ARBA00010663"/>
    </source>
</evidence>
<feature type="transmembrane region" description="Helical" evidence="11">
    <location>
        <begin position="320"/>
        <end position="347"/>
    </location>
</feature>
<dbReference type="OrthoDB" id="9046662at2759"/>
<feature type="transmembrane region" description="Helical" evidence="11">
    <location>
        <begin position="368"/>
        <end position="390"/>
    </location>
</feature>
<evidence type="ECO:0000256" key="6">
    <source>
        <dbReference type="ARBA" id="ARBA00023136"/>
    </source>
</evidence>
<evidence type="ECO:0000313" key="13">
    <source>
        <dbReference type="EMBL" id="KAF5406037.1"/>
    </source>
</evidence>
<dbReference type="InterPro" id="IPR000611">
    <property type="entry name" value="NPY_rcpt"/>
</dbReference>